<keyword evidence="3" id="KW-1185">Reference proteome</keyword>
<evidence type="ECO:0000313" key="3">
    <source>
        <dbReference type="Proteomes" id="UP001501565"/>
    </source>
</evidence>
<reference evidence="3" key="1">
    <citation type="journal article" date="2019" name="Int. J. Syst. Evol. Microbiol.">
        <title>The Global Catalogue of Microorganisms (GCM) 10K type strain sequencing project: providing services to taxonomists for standard genome sequencing and annotation.</title>
        <authorList>
            <consortium name="The Broad Institute Genomics Platform"/>
            <consortium name="The Broad Institute Genome Sequencing Center for Infectious Disease"/>
            <person name="Wu L."/>
            <person name="Ma J."/>
        </authorList>
    </citation>
    <scope>NUCLEOTIDE SEQUENCE [LARGE SCALE GENOMIC DNA]</scope>
    <source>
        <strain evidence="3">JCM 17551</strain>
    </source>
</reference>
<protein>
    <submittedName>
        <fullName evidence="2">Uncharacterized protein</fullName>
    </submittedName>
</protein>
<gene>
    <name evidence="2" type="ORF">GCM10022277_39240</name>
</gene>
<sequence>MNRLLTRIFISLMTLGLIVSSPVHAKQLKYLDQPFPDIKQNWRADDYELALDSLVTIQKSQPDLLPKRRGEFTGPVYDRFISEDNFRFQLDIKEPVEMRREEAVRVSIALKEMMRTYFDFKAKKQVYGSEALGIMSYSLRQQAIFFTLSVEYWLSLPQEETKQPQRLGELEEHKRGAASLLSSAFKYLALTGYFDREDLEVYGWELAHITPELFVHLPLAKQQSIALQVENLKDDHESHQVVEAMTKLHPNLLELISQHQKVLEAQKNTDSASVN</sequence>
<feature type="signal peptide" evidence="1">
    <location>
        <begin position="1"/>
        <end position="25"/>
    </location>
</feature>
<evidence type="ECO:0000313" key="2">
    <source>
        <dbReference type="EMBL" id="GAA3939360.1"/>
    </source>
</evidence>
<accession>A0ABP7N7P4</accession>
<proteinExistence type="predicted"/>
<organism evidence="2 3">
    <name type="scientific">Litoribacillus peritrichatus</name>
    <dbReference type="NCBI Taxonomy" id="718191"/>
    <lineage>
        <taxon>Bacteria</taxon>
        <taxon>Pseudomonadati</taxon>
        <taxon>Pseudomonadota</taxon>
        <taxon>Gammaproteobacteria</taxon>
        <taxon>Oceanospirillales</taxon>
        <taxon>Oceanospirillaceae</taxon>
        <taxon>Litoribacillus</taxon>
    </lineage>
</organism>
<evidence type="ECO:0000256" key="1">
    <source>
        <dbReference type="SAM" id="SignalP"/>
    </source>
</evidence>
<feature type="chain" id="PRO_5046021271" evidence="1">
    <location>
        <begin position="26"/>
        <end position="275"/>
    </location>
</feature>
<dbReference type="EMBL" id="BAABBN010000015">
    <property type="protein sequence ID" value="GAA3939360.1"/>
    <property type="molecule type" value="Genomic_DNA"/>
</dbReference>
<name>A0ABP7N7P4_9GAMM</name>
<comment type="caution">
    <text evidence="2">The sequence shown here is derived from an EMBL/GenBank/DDBJ whole genome shotgun (WGS) entry which is preliminary data.</text>
</comment>
<dbReference type="Proteomes" id="UP001501565">
    <property type="component" value="Unassembled WGS sequence"/>
</dbReference>
<dbReference type="RefSeq" id="WP_344800340.1">
    <property type="nucleotide sequence ID" value="NZ_BAABBN010000015.1"/>
</dbReference>
<keyword evidence="1" id="KW-0732">Signal</keyword>